<accession>A0A845SN03</accession>
<feature type="non-terminal residue" evidence="1">
    <location>
        <position position="234"/>
    </location>
</feature>
<evidence type="ECO:0000313" key="1">
    <source>
        <dbReference type="EMBL" id="NDL63938.1"/>
    </source>
</evidence>
<dbReference type="EMBL" id="WUBS01000009">
    <property type="protein sequence ID" value="NDL63938.1"/>
    <property type="molecule type" value="Genomic_DNA"/>
</dbReference>
<keyword evidence="2" id="KW-1185">Reference proteome</keyword>
<name>A0A845SN03_9GAMM</name>
<organism evidence="1 2">
    <name type="scientific">Acerihabitans arboris</name>
    <dbReference type="NCBI Taxonomy" id="2691583"/>
    <lineage>
        <taxon>Bacteria</taxon>
        <taxon>Pseudomonadati</taxon>
        <taxon>Pseudomonadota</taxon>
        <taxon>Gammaproteobacteria</taxon>
        <taxon>Enterobacterales</taxon>
        <taxon>Pectobacteriaceae</taxon>
        <taxon>Acerihabitans</taxon>
    </lineage>
</organism>
<dbReference type="RefSeq" id="WP_162366642.1">
    <property type="nucleotide sequence ID" value="NZ_WUBS01000009.1"/>
</dbReference>
<dbReference type="Proteomes" id="UP000461443">
    <property type="component" value="Unassembled WGS sequence"/>
</dbReference>
<comment type="caution">
    <text evidence="1">The sequence shown here is derived from an EMBL/GenBank/DDBJ whole genome shotgun (WGS) entry which is preliminary data.</text>
</comment>
<protein>
    <submittedName>
        <fullName evidence="1">Uncharacterized protein</fullName>
    </submittedName>
</protein>
<proteinExistence type="predicted"/>
<reference evidence="1 2" key="1">
    <citation type="submission" date="2019-12" db="EMBL/GenBank/DDBJ databases">
        <authorList>
            <person name="Lee S.D."/>
        </authorList>
    </citation>
    <scope>NUCLEOTIDE SEQUENCE [LARGE SCALE GENOMIC DNA]</scope>
    <source>
        <strain evidence="1 2">SAP-6</strain>
    </source>
</reference>
<gene>
    <name evidence="1" type="ORF">GRH90_14410</name>
</gene>
<reference evidence="1 2" key="2">
    <citation type="submission" date="2020-02" db="EMBL/GenBank/DDBJ databases">
        <title>The new genus of Enterobacteriales.</title>
        <authorList>
            <person name="Kim I.S."/>
        </authorList>
    </citation>
    <scope>NUCLEOTIDE SEQUENCE [LARGE SCALE GENOMIC DNA]</scope>
    <source>
        <strain evidence="1 2">SAP-6</strain>
    </source>
</reference>
<sequence>MLQSVLFITNVACNTPSRASPSPAQNKKIHTPVVPAPQLTAKRQTEGADRLRHDCRYGLVSVQSVAQAGEPAVLPPMALAMQIKPAGGGPGRDSLEAVPSTVASPGRWDAPLTVRAHAISKRSPAETDDLTDDNVMAQTRRVADWLIKKHPPAAGDAARRGYALINQCIESLQEDPGILPGLARRLCKPSGDFGAHREELLSETSQYRIFNRWLEALVFKPGVGEFIARAGVNT</sequence>
<evidence type="ECO:0000313" key="2">
    <source>
        <dbReference type="Proteomes" id="UP000461443"/>
    </source>
</evidence>
<dbReference type="AlphaFoldDB" id="A0A845SN03"/>